<reference evidence="6" key="1">
    <citation type="submission" date="2021-01" db="EMBL/GenBank/DDBJ databases">
        <authorList>
            <person name="Corre E."/>
            <person name="Pelletier E."/>
            <person name="Niang G."/>
            <person name="Scheremetjew M."/>
            <person name="Finn R."/>
            <person name="Kale V."/>
            <person name="Holt S."/>
            <person name="Cochrane G."/>
            <person name="Meng A."/>
            <person name="Brown T."/>
            <person name="Cohen L."/>
        </authorList>
    </citation>
    <scope>NUCLEOTIDE SEQUENCE</scope>
    <source>
        <strain evidence="6">CCMP2329</strain>
    </source>
</reference>
<dbReference type="InterPro" id="IPR015856">
    <property type="entry name" value="ABC_transpr_CbiO/EcfA_su"/>
</dbReference>
<dbReference type="GO" id="GO:0042626">
    <property type="term" value="F:ATPase-coupled transmembrane transporter activity"/>
    <property type="evidence" value="ECO:0007669"/>
    <property type="project" value="TreeGrafter"/>
</dbReference>
<evidence type="ECO:0000256" key="3">
    <source>
        <dbReference type="ARBA" id="ARBA00022840"/>
    </source>
</evidence>
<dbReference type="GO" id="GO:0016020">
    <property type="term" value="C:membrane"/>
    <property type="evidence" value="ECO:0007669"/>
    <property type="project" value="InterPro"/>
</dbReference>
<proteinExistence type="predicted"/>
<dbReference type="PANTHER" id="PTHR43553:SF1">
    <property type="entry name" value="ABC TRANSPORTER I FAMILY MEMBER 11, CHLOROPLASTIC"/>
    <property type="match status" value="1"/>
</dbReference>
<dbReference type="GO" id="GO:0016887">
    <property type="term" value="F:ATP hydrolysis activity"/>
    <property type="evidence" value="ECO:0007669"/>
    <property type="project" value="InterPro"/>
</dbReference>
<keyword evidence="1" id="KW-0813">Transport</keyword>
<dbReference type="Gene3D" id="3.40.50.300">
    <property type="entry name" value="P-loop containing nucleotide triphosphate hydrolases"/>
    <property type="match status" value="1"/>
</dbReference>
<accession>A0A6T5X760</accession>
<organism evidence="6">
    <name type="scientific">Picochlorum oklahomense</name>
    <dbReference type="NCBI Taxonomy" id="249345"/>
    <lineage>
        <taxon>Eukaryota</taxon>
        <taxon>Viridiplantae</taxon>
        <taxon>Chlorophyta</taxon>
        <taxon>core chlorophytes</taxon>
        <taxon>Trebouxiophyceae</taxon>
        <taxon>Trebouxiophyceae incertae sedis</taxon>
        <taxon>Picochlorum</taxon>
    </lineage>
</organism>
<dbReference type="PANTHER" id="PTHR43553">
    <property type="entry name" value="HEAVY METAL TRANSPORTER"/>
    <property type="match status" value="1"/>
</dbReference>
<dbReference type="AlphaFoldDB" id="A0A6T5X760"/>
<dbReference type="CDD" id="cd03225">
    <property type="entry name" value="ABC_cobalt_CbiO_domain1"/>
    <property type="match status" value="1"/>
</dbReference>
<dbReference type="GO" id="GO:0009941">
    <property type="term" value="C:chloroplast envelope"/>
    <property type="evidence" value="ECO:0007669"/>
    <property type="project" value="TreeGrafter"/>
</dbReference>
<evidence type="ECO:0000259" key="4">
    <source>
        <dbReference type="PROSITE" id="PS50893"/>
    </source>
</evidence>
<evidence type="ECO:0000256" key="2">
    <source>
        <dbReference type="ARBA" id="ARBA00022741"/>
    </source>
</evidence>
<feature type="domain" description="ABC transporter" evidence="4">
    <location>
        <begin position="71"/>
        <end position="292"/>
    </location>
</feature>
<dbReference type="InterPro" id="IPR027417">
    <property type="entry name" value="P-loop_NTPase"/>
</dbReference>
<dbReference type="InterPro" id="IPR050095">
    <property type="entry name" value="ECF_ABC_transporter_ATP-bd"/>
</dbReference>
<evidence type="ECO:0000256" key="1">
    <source>
        <dbReference type="ARBA" id="ARBA00022448"/>
    </source>
</evidence>
<dbReference type="EMBL" id="HBFV01000838">
    <property type="protein sequence ID" value="CAD8928215.1"/>
    <property type="molecule type" value="Transcribed_RNA"/>
</dbReference>
<keyword evidence="2" id="KW-0547">Nucleotide-binding</keyword>
<dbReference type="SMART" id="SM00382">
    <property type="entry name" value="AAA"/>
    <property type="match status" value="1"/>
</dbReference>
<protein>
    <recommendedName>
        <fullName evidence="4">ABC transporter domain-containing protein</fullName>
    </recommendedName>
</protein>
<evidence type="ECO:0000313" key="6">
    <source>
        <dbReference type="EMBL" id="CAD8928216.1"/>
    </source>
</evidence>
<dbReference type="SUPFAM" id="SSF52540">
    <property type="entry name" value="P-loop containing nucleoside triphosphate hydrolases"/>
    <property type="match status" value="1"/>
</dbReference>
<gene>
    <name evidence="5" type="ORF">POKL1161_LOCUS568</name>
    <name evidence="6" type="ORF">POKL1161_LOCUS569</name>
</gene>
<dbReference type="Pfam" id="PF00005">
    <property type="entry name" value="ABC_tran"/>
    <property type="match status" value="1"/>
</dbReference>
<dbReference type="GO" id="GO:0005524">
    <property type="term" value="F:ATP binding"/>
    <property type="evidence" value="ECO:0007669"/>
    <property type="project" value="UniProtKB-KW"/>
</dbReference>
<evidence type="ECO:0000313" key="5">
    <source>
        <dbReference type="EMBL" id="CAD8928215.1"/>
    </source>
</evidence>
<dbReference type="InterPro" id="IPR003593">
    <property type="entry name" value="AAA+_ATPase"/>
</dbReference>
<sequence>MMKIAAYRWCTGHACMQPGHGLAMHGYRRDVHVCLASHQNDETFADVMGNIFSSLGMLQTQQQQRMRGAYISMRNVSYHPSASETPLLNTVSMEIEPNTLGLVYGCSGGGKSTLLHILAGLAQETSGDISFTGPQGIPIDSKDRMKEAGLVFQFPERHFLGETLQEELTFSWPTTGPSAMAVQHMLTTRTYQVLDAVGLRHIPLDTPLDQLSGGYKRRVALAVQLVRQPRLLLLDEPLAGLDWRARHDLVAVLKSLCDECTVLVVSHDLGELASLVQSSHRMLKGGSLMKDA</sequence>
<dbReference type="EMBL" id="HBFV01000839">
    <property type="protein sequence ID" value="CAD8928216.1"/>
    <property type="molecule type" value="Transcribed_RNA"/>
</dbReference>
<dbReference type="InterPro" id="IPR003439">
    <property type="entry name" value="ABC_transporter-like_ATP-bd"/>
</dbReference>
<keyword evidence="3" id="KW-0067">ATP-binding</keyword>
<dbReference type="PROSITE" id="PS50893">
    <property type="entry name" value="ABC_TRANSPORTER_2"/>
    <property type="match status" value="1"/>
</dbReference>
<name>A0A6T5X760_9CHLO</name>